<protein>
    <submittedName>
        <fullName evidence="1">Uncharacterized protein</fullName>
    </submittedName>
</protein>
<evidence type="ECO:0000313" key="1">
    <source>
        <dbReference type="EMBL" id="CAF1099684.1"/>
    </source>
</evidence>
<evidence type="ECO:0000313" key="2">
    <source>
        <dbReference type="Proteomes" id="UP000663879"/>
    </source>
</evidence>
<reference evidence="1" key="1">
    <citation type="submission" date="2021-02" db="EMBL/GenBank/DDBJ databases">
        <authorList>
            <person name="Nowell W R."/>
        </authorList>
    </citation>
    <scope>NUCLEOTIDE SEQUENCE</scope>
    <source>
        <strain evidence="1">Ploen Becks lab</strain>
    </source>
</reference>
<accession>A0A814NWV1</accession>
<proteinExistence type="predicted"/>
<keyword evidence="2" id="KW-1185">Reference proteome</keyword>
<gene>
    <name evidence="1" type="ORF">OXX778_LOCUS21084</name>
</gene>
<sequence length="513" mass="61215">MSKTLTSLLLNLMKISVNEKSYNNHQWLLDSLKIFFVSIETSISTLLTIEYDNSNQMHQSQILDLVSKAMEYAKIKKLSSTFLKSLCAFFKTKTNEQNIEKVLKIFYLMVDEVRFYMSSSQTNAEIVLKYCKISLTLKEQIIFFMKNYEKFIIADYKDMIWAYVRELKWSEKHYNNQIGSYYEVYDIFLSNFSKKIENYDTFDEDTIEYYSYLSSLLIEQPLDDVNATYERKHILLELLVKILVKSEKFDLNNPRDLCLVKMCFTDISSVLMKKKKIIEFPYFYDKYWPLLIKSWSKTFNHEKGNFALRMIDSFTFNYDTSQSELALFFVENLHQYLAQKIIKKDLTALGEPFQSTFSDLLVLDVKKDYKFEYKTKLIQMIDLYFTFAESLSFLDWFNIFSRFSIDIMNLDCDLIFTNGDLKQKFFDIFNHQLNFVNLKKLEQTNCQYCYDCDYCFSFDLVIILERFVPRYKSEIIQYGLKFEFLQILSLIADFCDLVSHKIECENIVNTIFA</sequence>
<comment type="caution">
    <text evidence="1">The sequence shown here is derived from an EMBL/GenBank/DDBJ whole genome shotgun (WGS) entry which is preliminary data.</text>
</comment>
<dbReference type="EMBL" id="CAJNOC010007478">
    <property type="protein sequence ID" value="CAF1099684.1"/>
    <property type="molecule type" value="Genomic_DNA"/>
</dbReference>
<name>A0A814NWV1_9BILA</name>
<dbReference type="Proteomes" id="UP000663879">
    <property type="component" value="Unassembled WGS sequence"/>
</dbReference>
<organism evidence="1 2">
    <name type="scientific">Brachionus calyciflorus</name>
    <dbReference type="NCBI Taxonomy" id="104777"/>
    <lineage>
        <taxon>Eukaryota</taxon>
        <taxon>Metazoa</taxon>
        <taxon>Spiralia</taxon>
        <taxon>Gnathifera</taxon>
        <taxon>Rotifera</taxon>
        <taxon>Eurotatoria</taxon>
        <taxon>Monogononta</taxon>
        <taxon>Pseudotrocha</taxon>
        <taxon>Ploima</taxon>
        <taxon>Brachionidae</taxon>
        <taxon>Brachionus</taxon>
    </lineage>
</organism>
<dbReference type="AlphaFoldDB" id="A0A814NWV1"/>